<dbReference type="Proteomes" id="UP001519460">
    <property type="component" value="Unassembled WGS sequence"/>
</dbReference>
<reference evidence="1 2" key="1">
    <citation type="journal article" date="2023" name="Sci. Data">
        <title>Genome assembly of the Korean intertidal mud-creeper Batillaria attramentaria.</title>
        <authorList>
            <person name="Patra A.K."/>
            <person name="Ho P.T."/>
            <person name="Jun S."/>
            <person name="Lee S.J."/>
            <person name="Kim Y."/>
            <person name="Won Y.J."/>
        </authorList>
    </citation>
    <scope>NUCLEOTIDE SEQUENCE [LARGE SCALE GENOMIC DNA]</scope>
    <source>
        <strain evidence="1">Wonlab-2016</strain>
    </source>
</reference>
<proteinExistence type="predicted"/>
<dbReference type="EMBL" id="JACVVK020000216">
    <property type="protein sequence ID" value="KAK7484091.1"/>
    <property type="molecule type" value="Genomic_DNA"/>
</dbReference>
<dbReference type="AlphaFoldDB" id="A0ABD0KAE4"/>
<protein>
    <submittedName>
        <fullName evidence="1">Uncharacterized protein</fullName>
    </submittedName>
</protein>
<evidence type="ECO:0000313" key="2">
    <source>
        <dbReference type="Proteomes" id="UP001519460"/>
    </source>
</evidence>
<accession>A0ABD0KAE4</accession>
<keyword evidence="2" id="KW-1185">Reference proteome</keyword>
<organism evidence="1 2">
    <name type="scientific">Batillaria attramentaria</name>
    <dbReference type="NCBI Taxonomy" id="370345"/>
    <lineage>
        <taxon>Eukaryota</taxon>
        <taxon>Metazoa</taxon>
        <taxon>Spiralia</taxon>
        <taxon>Lophotrochozoa</taxon>
        <taxon>Mollusca</taxon>
        <taxon>Gastropoda</taxon>
        <taxon>Caenogastropoda</taxon>
        <taxon>Sorbeoconcha</taxon>
        <taxon>Cerithioidea</taxon>
        <taxon>Batillariidae</taxon>
        <taxon>Batillaria</taxon>
    </lineage>
</organism>
<gene>
    <name evidence="1" type="ORF">BaRGS_00024703</name>
</gene>
<feature type="non-terminal residue" evidence="1">
    <location>
        <position position="189"/>
    </location>
</feature>
<comment type="caution">
    <text evidence="1">The sequence shown here is derived from an EMBL/GenBank/DDBJ whole genome shotgun (WGS) entry which is preliminary data.</text>
</comment>
<feature type="non-terminal residue" evidence="1">
    <location>
        <position position="1"/>
    </location>
</feature>
<evidence type="ECO:0000313" key="1">
    <source>
        <dbReference type="EMBL" id="KAK7484091.1"/>
    </source>
</evidence>
<sequence length="189" mass="21428">HVFGVILNNLCLPEIFLILVEQDTDTGMWFLKPTDTFFFEENCKNTNLSAPVTRLTRNCSGVTDAITVVKPNCMRGSLTPSAPLTPEARALSVTSSFRQSLHAWRPEHKKTPLNQPFPARYPVEEANPAFTMSRVQPPCPLFRSSTCKGFHDDSSFLWPWSRAYRVCLKKMTGEESGIQKMKSRLVEFI</sequence>
<name>A0ABD0KAE4_9CAEN</name>